<dbReference type="OrthoDB" id="2445134at2759"/>
<name>A0A9N9AX25_9GLOM</name>
<gene>
    <name evidence="2" type="ORF">RFULGI_LOCUS4343</name>
</gene>
<sequence length="347" mass="39519">MSILSDQPNLEAGSNLSKVSKRSGRQNSEKKTAGRGIKKTLYEDNNISILSDQPNSEIGGTLSEVNKSYSQQNSEISIQAVNSKPNSDVSNQQQIHRTTDPISYSQTYDIDIESSSNLLEEQFTGLTNTFLTTTNHPSTSYATMFKIAAFVADHPDILSTANMIHQSKQRSWNQHMPKELLTREPLTPLSNQDNEKQSISESTLENPSQTAFDQLVAMILPSSKLADDDFQQLLEKSKAMFSEFQYTLNKDLKNLANEYLKNSSNLNALDERRFKRYINYDVTKKVLSKYLANARESEFMEITRDTLKRFIRAAFKVYVIHAYKEIQQEFSSYQKVLEDIKNMNAVT</sequence>
<feature type="region of interest" description="Disordered" evidence="1">
    <location>
        <begin position="183"/>
        <end position="206"/>
    </location>
</feature>
<organism evidence="2 3">
    <name type="scientific">Racocetra fulgida</name>
    <dbReference type="NCBI Taxonomy" id="60492"/>
    <lineage>
        <taxon>Eukaryota</taxon>
        <taxon>Fungi</taxon>
        <taxon>Fungi incertae sedis</taxon>
        <taxon>Mucoromycota</taxon>
        <taxon>Glomeromycotina</taxon>
        <taxon>Glomeromycetes</taxon>
        <taxon>Diversisporales</taxon>
        <taxon>Gigasporaceae</taxon>
        <taxon>Racocetra</taxon>
    </lineage>
</organism>
<feature type="region of interest" description="Disordered" evidence="1">
    <location>
        <begin position="1"/>
        <end position="37"/>
    </location>
</feature>
<reference evidence="2" key="1">
    <citation type="submission" date="2021-06" db="EMBL/GenBank/DDBJ databases">
        <authorList>
            <person name="Kallberg Y."/>
            <person name="Tangrot J."/>
            <person name="Rosling A."/>
        </authorList>
    </citation>
    <scope>NUCLEOTIDE SEQUENCE</scope>
    <source>
        <strain evidence="2">IN212</strain>
    </source>
</reference>
<dbReference type="Proteomes" id="UP000789396">
    <property type="component" value="Unassembled WGS sequence"/>
</dbReference>
<evidence type="ECO:0000313" key="3">
    <source>
        <dbReference type="Proteomes" id="UP000789396"/>
    </source>
</evidence>
<protein>
    <submittedName>
        <fullName evidence="2">14987_t:CDS:1</fullName>
    </submittedName>
</protein>
<feature type="region of interest" description="Disordered" evidence="1">
    <location>
        <begin position="82"/>
        <end position="101"/>
    </location>
</feature>
<dbReference type="AlphaFoldDB" id="A0A9N9AX25"/>
<dbReference type="EMBL" id="CAJVPZ010004293">
    <property type="protein sequence ID" value="CAG8543865.1"/>
    <property type="molecule type" value="Genomic_DNA"/>
</dbReference>
<evidence type="ECO:0000256" key="1">
    <source>
        <dbReference type="SAM" id="MobiDB-lite"/>
    </source>
</evidence>
<comment type="caution">
    <text evidence="2">The sequence shown here is derived from an EMBL/GenBank/DDBJ whole genome shotgun (WGS) entry which is preliminary data.</text>
</comment>
<keyword evidence="3" id="KW-1185">Reference proteome</keyword>
<accession>A0A9N9AX25</accession>
<feature type="compositionally biased region" description="Polar residues" evidence="1">
    <location>
        <begin position="1"/>
        <end position="18"/>
    </location>
</feature>
<proteinExistence type="predicted"/>
<evidence type="ECO:0000313" key="2">
    <source>
        <dbReference type="EMBL" id="CAG8543865.1"/>
    </source>
</evidence>